<evidence type="ECO:0000256" key="2">
    <source>
        <dbReference type="ARBA" id="ARBA00022679"/>
    </source>
</evidence>
<dbReference type="CDD" id="cd18612">
    <property type="entry name" value="GH130_Lin0857-like"/>
    <property type="match status" value="1"/>
</dbReference>
<keyword evidence="2" id="KW-0808">Transferase</keyword>
<dbReference type="PANTHER" id="PTHR34106">
    <property type="entry name" value="GLYCOSIDASE"/>
    <property type="match status" value="1"/>
</dbReference>
<sequence>MTDLAKRFPNNPILLPKDVAPSDKGLQVICLLNPGAFRFKGKIWLLVRVAESIAQKEGFIFFPVMNEMGKLEIIEVPLNDPDLVGSDARVRNYKGLDYLTTVSHLRLLSSTDGVSFKEEPEYAGLFGMGEQERFGIEDCRVVELDGVYYLTYTAVSDSGVGVGLRTTVDWKSFSNPVMMLPPHNKDCAIFEKKVNGKFYALHRPSSIEIGGNFIWLCDSTDGIRWGNHKCLIKTRSGMWDSARVGAGGSPIWTAQGWLEIYHGANAEHRYCLGAFLMDLNNPSILLGRTVEPIMVPTESYELSGFFGHVVFTNGHFVDGDKLTIYYGAADEFVCGAEFSIAEIIAKTLENK</sequence>
<evidence type="ECO:0000256" key="3">
    <source>
        <dbReference type="ARBA" id="ARBA00024356"/>
    </source>
</evidence>
<dbReference type="Pfam" id="PF04041">
    <property type="entry name" value="Glyco_hydro_130"/>
    <property type="match status" value="1"/>
</dbReference>
<keyword evidence="4" id="KW-0378">Hydrolase</keyword>
<dbReference type="PIRSF" id="PIRSF016202">
    <property type="entry name" value="PH1107"/>
    <property type="match status" value="1"/>
</dbReference>
<dbReference type="RefSeq" id="WP_173268820.1">
    <property type="nucleotide sequence ID" value="NZ_JABMKV010000001.1"/>
</dbReference>
<comment type="similarity">
    <text evidence="3">Belongs to the glycosyl hydrolase 130 family.</text>
</comment>
<keyword evidence="4" id="KW-0326">Glycosidase</keyword>
<protein>
    <submittedName>
        <fullName evidence="4">Glycosidase</fullName>
    </submittedName>
</protein>
<keyword evidence="1" id="KW-0328">Glycosyltransferase</keyword>
<evidence type="ECO:0000313" key="5">
    <source>
        <dbReference type="Proteomes" id="UP000762110"/>
    </source>
</evidence>
<dbReference type="InterPro" id="IPR023296">
    <property type="entry name" value="Glyco_hydro_beta-prop_sf"/>
</dbReference>
<dbReference type="SUPFAM" id="SSF75005">
    <property type="entry name" value="Arabinanase/levansucrase/invertase"/>
    <property type="match status" value="1"/>
</dbReference>
<dbReference type="GO" id="GO:0016798">
    <property type="term" value="F:hydrolase activity, acting on glycosyl bonds"/>
    <property type="evidence" value="ECO:0007669"/>
    <property type="project" value="UniProtKB-KW"/>
</dbReference>
<dbReference type="PANTHER" id="PTHR34106:SF5">
    <property type="entry name" value="GLYCOSIDASE"/>
    <property type="match status" value="1"/>
</dbReference>
<dbReference type="Proteomes" id="UP000762110">
    <property type="component" value="Unassembled WGS sequence"/>
</dbReference>
<dbReference type="Gene3D" id="2.115.10.20">
    <property type="entry name" value="Glycosyl hydrolase domain, family 43"/>
    <property type="match status" value="1"/>
</dbReference>
<organism evidence="4 5">
    <name type="scientific">Pedobacter boryungensis</name>
    <dbReference type="NCBI Taxonomy" id="869962"/>
    <lineage>
        <taxon>Bacteria</taxon>
        <taxon>Pseudomonadati</taxon>
        <taxon>Bacteroidota</taxon>
        <taxon>Sphingobacteriia</taxon>
        <taxon>Sphingobacteriales</taxon>
        <taxon>Sphingobacteriaceae</taxon>
        <taxon>Pedobacter</taxon>
    </lineage>
</organism>
<name>A0ABX2D992_9SPHI</name>
<proteinExistence type="inferred from homology"/>
<keyword evidence="5" id="KW-1185">Reference proteome</keyword>
<gene>
    <name evidence="4" type="ORF">HQN85_02790</name>
</gene>
<accession>A0ABX2D992</accession>
<evidence type="ECO:0000313" key="4">
    <source>
        <dbReference type="EMBL" id="NQX30633.1"/>
    </source>
</evidence>
<dbReference type="InterPro" id="IPR007184">
    <property type="entry name" value="Mannoside_phosphorylase"/>
</dbReference>
<dbReference type="EMBL" id="JABMKV010000001">
    <property type="protein sequence ID" value="NQX30633.1"/>
    <property type="molecule type" value="Genomic_DNA"/>
</dbReference>
<evidence type="ECO:0000256" key="1">
    <source>
        <dbReference type="ARBA" id="ARBA00022676"/>
    </source>
</evidence>
<comment type="caution">
    <text evidence="4">The sequence shown here is derived from an EMBL/GenBank/DDBJ whole genome shotgun (WGS) entry which is preliminary data.</text>
</comment>
<reference evidence="4 5" key="1">
    <citation type="submission" date="2020-05" db="EMBL/GenBank/DDBJ databases">
        <title>Description of Pedobacter foliorum sp. nov.</title>
        <authorList>
            <person name="Qi S."/>
            <person name="Carlier A."/>
            <person name="Cnockaert M."/>
            <person name="Vandamme P."/>
        </authorList>
    </citation>
    <scope>NUCLEOTIDE SEQUENCE [LARGE SCALE GENOMIC DNA]</scope>
    <source>
        <strain evidence="4 5">LMG 31300</strain>
    </source>
</reference>